<comment type="subcellular location">
    <subcellularLocation>
        <location evidence="1">Cell membrane</location>
        <topology evidence="1">Single-pass membrane protein</topology>
    </subcellularLocation>
</comment>
<comment type="similarity">
    <text evidence="7">Belongs to the plant Proton pump-interactor protein family.</text>
</comment>
<dbReference type="InterPro" id="IPR055282">
    <property type="entry name" value="PPI1-4"/>
</dbReference>
<evidence type="ECO:0000256" key="4">
    <source>
        <dbReference type="ARBA" id="ARBA00022989"/>
    </source>
</evidence>
<organism evidence="11 12">
    <name type="scientific">Edaphochlamys debaryana</name>
    <dbReference type="NCBI Taxonomy" id="47281"/>
    <lineage>
        <taxon>Eukaryota</taxon>
        <taxon>Viridiplantae</taxon>
        <taxon>Chlorophyta</taxon>
        <taxon>core chlorophytes</taxon>
        <taxon>Chlorophyceae</taxon>
        <taxon>CS clade</taxon>
        <taxon>Chlamydomonadales</taxon>
        <taxon>Chlamydomonadales incertae sedis</taxon>
        <taxon>Edaphochlamys</taxon>
    </lineage>
</organism>
<evidence type="ECO:0000256" key="6">
    <source>
        <dbReference type="ARBA" id="ARBA00023136"/>
    </source>
</evidence>
<evidence type="ECO:0000256" key="2">
    <source>
        <dbReference type="ARBA" id="ARBA00022475"/>
    </source>
</evidence>
<feature type="compositionally biased region" description="Low complexity" evidence="9">
    <location>
        <begin position="335"/>
        <end position="351"/>
    </location>
</feature>
<proteinExistence type="inferred from homology"/>
<protein>
    <submittedName>
        <fullName evidence="11">Uncharacterized protein</fullName>
    </submittedName>
</protein>
<evidence type="ECO:0000313" key="11">
    <source>
        <dbReference type="EMBL" id="KAG2483805.1"/>
    </source>
</evidence>
<evidence type="ECO:0000256" key="8">
    <source>
        <dbReference type="SAM" id="Coils"/>
    </source>
</evidence>
<name>A0A836BP82_9CHLO</name>
<evidence type="ECO:0000256" key="1">
    <source>
        <dbReference type="ARBA" id="ARBA00004162"/>
    </source>
</evidence>
<keyword evidence="5 8" id="KW-0175">Coiled coil</keyword>
<evidence type="ECO:0000256" key="3">
    <source>
        <dbReference type="ARBA" id="ARBA00022692"/>
    </source>
</evidence>
<feature type="region of interest" description="Disordered" evidence="9">
    <location>
        <begin position="250"/>
        <end position="362"/>
    </location>
</feature>
<gene>
    <name evidence="11" type="ORF">HYH03_017328</name>
</gene>
<keyword evidence="2" id="KW-1003">Cell membrane</keyword>
<evidence type="ECO:0000313" key="12">
    <source>
        <dbReference type="Proteomes" id="UP000612055"/>
    </source>
</evidence>
<feature type="coiled-coil region" evidence="8">
    <location>
        <begin position="15"/>
        <end position="42"/>
    </location>
</feature>
<dbReference type="AlphaFoldDB" id="A0A836BP82"/>
<feature type="region of interest" description="Disordered" evidence="9">
    <location>
        <begin position="381"/>
        <end position="442"/>
    </location>
</feature>
<keyword evidence="4 10" id="KW-1133">Transmembrane helix</keyword>
<evidence type="ECO:0000256" key="9">
    <source>
        <dbReference type="SAM" id="MobiDB-lite"/>
    </source>
</evidence>
<dbReference type="OrthoDB" id="2195113at2759"/>
<reference evidence="11" key="1">
    <citation type="journal article" date="2020" name="bioRxiv">
        <title>Comparative genomics of Chlamydomonas.</title>
        <authorList>
            <person name="Craig R.J."/>
            <person name="Hasan A.R."/>
            <person name="Ness R.W."/>
            <person name="Keightley P.D."/>
        </authorList>
    </citation>
    <scope>NUCLEOTIDE SEQUENCE</scope>
    <source>
        <strain evidence="11">CCAP 11/70</strain>
    </source>
</reference>
<keyword evidence="3 10" id="KW-0812">Transmembrane</keyword>
<evidence type="ECO:0000256" key="5">
    <source>
        <dbReference type="ARBA" id="ARBA00023054"/>
    </source>
</evidence>
<feature type="coiled-coil region" evidence="8">
    <location>
        <begin position="102"/>
        <end position="189"/>
    </location>
</feature>
<keyword evidence="6 10" id="KW-0472">Membrane</keyword>
<comment type="caution">
    <text evidence="11">The sequence shown here is derived from an EMBL/GenBank/DDBJ whole genome shotgun (WGS) entry which is preliminary data.</text>
</comment>
<dbReference type="Gene3D" id="1.10.287.1490">
    <property type="match status" value="1"/>
</dbReference>
<dbReference type="GO" id="GO:0005886">
    <property type="term" value="C:plasma membrane"/>
    <property type="evidence" value="ECO:0007669"/>
    <property type="project" value="UniProtKB-SubCell"/>
</dbReference>
<evidence type="ECO:0000256" key="10">
    <source>
        <dbReference type="SAM" id="Phobius"/>
    </source>
</evidence>
<sequence>MGVGRSLKDGSQPEYEEKLNRLKQLREVRNGYQNKMSAIKENLRGLDCKSEEELDAKVKELEDRISHGSLLLREEKQVVSQISKLQSQRGQIRDYDNQKSALTELESENSKVKVVIAELESEFTILKAERDQAQGIIKEILTKVKACEAEVKDMEEEQKEVVGAKNDLLASLDKARNELNDTMVDYRDNRSFSLKVRDMVTAGQVEEARALCATQVDEMITKLATDAAFRKEYHALWAAQRRYAVSELLPESSSVPKEAKPDASKPGAKGGKGDKGAKAPPPKPQGAEKARLLIEQLMAEASAEASRKAGARPAQDDAQSSGDADDELDEPTPAPAAEPVAAKPRAAAASARPQDVLKAVELPKIEDVEFVLPVIKTEAEKAAATAEVDKDALREEQRKKAEEAELRKKKAAELKEKKRQEGEVKRKEQDEQRKIEAERQAAEKARLAAEARAQAEARRKAAEAAKAEAEAKAQSLNPAHKIISKSQVTVAAKGKAQPVNYWKQLKKDTNLQLVILAVVLTIGMVGLLVMAARS</sequence>
<dbReference type="EMBL" id="JAEHOE010000165">
    <property type="protein sequence ID" value="KAG2483805.1"/>
    <property type="molecule type" value="Genomic_DNA"/>
</dbReference>
<dbReference type="PANTHER" id="PTHR32219">
    <property type="entry name" value="RNA-BINDING PROTEIN YLMH-RELATED"/>
    <property type="match status" value="1"/>
</dbReference>
<dbReference type="PANTHER" id="PTHR32219:SF3">
    <property type="entry name" value="CALPONIN-LIKE DOMAIN PROTEIN"/>
    <property type="match status" value="1"/>
</dbReference>
<dbReference type="Proteomes" id="UP000612055">
    <property type="component" value="Unassembled WGS sequence"/>
</dbReference>
<feature type="transmembrane region" description="Helical" evidence="10">
    <location>
        <begin position="513"/>
        <end position="532"/>
    </location>
</feature>
<accession>A0A836BP82</accession>
<keyword evidence="12" id="KW-1185">Reference proteome</keyword>
<evidence type="ECO:0000256" key="7">
    <source>
        <dbReference type="ARBA" id="ARBA00038080"/>
    </source>
</evidence>